<dbReference type="PROSITE" id="PS00211">
    <property type="entry name" value="ABC_TRANSPORTER_1"/>
    <property type="match status" value="1"/>
</dbReference>
<evidence type="ECO:0000313" key="8">
    <source>
        <dbReference type="EMBL" id="AKC71431.1"/>
    </source>
</evidence>
<keyword evidence="2" id="KW-0813">Transport</keyword>
<evidence type="ECO:0000259" key="7">
    <source>
        <dbReference type="PROSITE" id="PS50893"/>
    </source>
</evidence>
<dbReference type="HOGENOM" id="CLU_000604_1_22_4"/>
<evidence type="ECO:0000256" key="4">
    <source>
        <dbReference type="ARBA" id="ARBA00022519"/>
    </source>
</evidence>
<dbReference type="SUPFAM" id="SSF52540">
    <property type="entry name" value="P-loop containing nucleoside triphosphate hydrolases"/>
    <property type="match status" value="1"/>
</dbReference>
<dbReference type="SMART" id="SM00382">
    <property type="entry name" value="AAA"/>
    <property type="match status" value="1"/>
</dbReference>
<dbReference type="PANTHER" id="PTHR42788:SF13">
    <property type="entry name" value="ALIPHATIC SULFONATES IMPORT ATP-BINDING PROTEIN SSUB"/>
    <property type="match status" value="1"/>
</dbReference>
<keyword evidence="4" id="KW-0997">Cell inner membrane</keyword>
<evidence type="ECO:0000256" key="5">
    <source>
        <dbReference type="ARBA" id="ARBA00022741"/>
    </source>
</evidence>
<reference evidence="8" key="1">
    <citation type="submission" date="2016-06" db="EMBL/GenBank/DDBJ databases">
        <title>Pandoraea oxalativorans DSM 23570 Genome Sequencing.</title>
        <authorList>
            <person name="Ee R."/>
            <person name="Lim Y.-L."/>
            <person name="Yong D."/>
            <person name="Yin W.-F."/>
            <person name="Chan K.-G."/>
        </authorList>
    </citation>
    <scope>NUCLEOTIDE SEQUENCE</scope>
    <source>
        <strain evidence="8">DSM 23570</strain>
    </source>
</reference>
<dbReference type="GO" id="GO:0016887">
    <property type="term" value="F:ATP hydrolysis activity"/>
    <property type="evidence" value="ECO:0007669"/>
    <property type="project" value="InterPro"/>
</dbReference>
<dbReference type="InterPro" id="IPR017871">
    <property type="entry name" value="ABC_transporter-like_CS"/>
</dbReference>
<keyword evidence="4" id="KW-0472">Membrane</keyword>
<proteinExistence type="inferred from homology"/>
<keyword evidence="5" id="KW-0547">Nucleotide-binding</keyword>
<feature type="domain" description="ABC transporter" evidence="7">
    <location>
        <begin position="31"/>
        <end position="264"/>
    </location>
</feature>
<dbReference type="Pfam" id="PF00005">
    <property type="entry name" value="ABC_tran"/>
    <property type="match status" value="1"/>
</dbReference>
<evidence type="ECO:0000256" key="2">
    <source>
        <dbReference type="ARBA" id="ARBA00022448"/>
    </source>
</evidence>
<evidence type="ECO:0000256" key="1">
    <source>
        <dbReference type="ARBA" id="ARBA00005417"/>
    </source>
</evidence>
<dbReference type="Gene3D" id="3.40.50.300">
    <property type="entry name" value="P-loop containing nucleotide triphosphate hydrolases"/>
    <property type="match status" value="1"/>
</dbReference>
<gene>
    <name evidence="8" type="ORF">MB84_21165</name>
</gene>
<dbReference type="AlphaFoldDB" id="A0A0E3YDR7"/>
<keyword evidence="3" id="KW-1003">Cell membrane</keyword>
<dbReference type="InterPro" id="IPR050166">
    <property type="entry name" value="ABC_transporter_ATP-bind"/>
</dbReference>
<dbReference type="RefSeq" id="WP_046292553.1">
    <property type="nucleotide sequence ID" value="NZ_CP011253.3"/>
</dbReference>
<evidence type="ECO:0000256" key="3">
    <source>
        <dbReference type="ARBA" id="ARBA00022475"/>
    </source>
</evidence>
<organism evidence="8 9">
    <name type="scientific">Pandoraea oxalativorans</name>
    <dbReference type="NCBI Taxonomy" id="573737"/>
    <lineage>
        <taxon>Bacteria</taxon>
        <taxon>Pseudomonadati</taxon>
        <taxon>Pseudomonadota</taxon>
        <taxon>Betaproteobacteria</taxon>
        <taxon>Burkholderiales</taxon>
        <taxon>Burkholderiaceae</taxon>
        <taxon>Pandoraea</taxon>
    </lineage>
</organism>
<dbReference type="CDD" id="cd03293">
    <property type="entry name" value="ABC_NrtD_SsuB_transporters"/>
    <property type="match status" value="1"/>
</dbReference>
<dbReference type="GO" id="GO:0005524">
    <property type="term" value="F:ATP binding"/>
    <property type="evidence" value="ECO:0007669"/>
    <property type="project" value="UniProtKB-KW"/>
</dbReference>
<name>A0A0E3YDR7_9BURK</name>
<evidence type="ECO:0000256" key="6">
    <source>
        <dbReference type="ARBA" id="ARBA00022840"/>
    </source>
</evidence>
<keyword evidence="6 8" id="KW-0067">ATP-binding</keyword>
<dbReference type="PANTHER" id="PTHR42788">
    <property type="entry name" value="TAURINE IMPORT ATP-BINDING PROTEIN-RELATED"/>
    <property type="match status" value="1"/>
</dbReference>
<dbReference type="Proteomes" id="UP000035050">
    <property type="component" value="Chromosome"/>
</dbReference>
<dbReference type="PROSITE" id="PS50893">
    <property type="entry name" value="ABC_TRANSPORTER_2"/>
    <property type="match status" value="1"/>
</dbReference>
<accession>A0A0E3YDR7</accession>
<dbReference type="InterPro" id="IPR027417">
    <property type="entry name" value="P-loop_NTPase"/>
</dbReference>
<dbReference type="InterPro" id="IPR003593">
    <property type="entry name" value="AAA+_ATPase"/>
</dbReference>
<evidence type="ECO:0000313" key="9">
    <source>
        <dbReference type="Proteomes" id="UP000035050"/>
    </source>
</evidence>
<protein>
    <submittedName>
        <fullName evidence="8">Nitrate/sulfonate/bicarbonate ABC transporter ATP-binding protein</fullName>
    </submittedName>
</protein>
<dbReference type="KEGG" id="pox:MB84_21165"/>
<keyword evidence="9" id="KW-1185">Reference proteome</keyword>
<dbReference type="PATRIC" id="fig|573737.6.peg.5225"/>
<dbReference type="EMBL" id="CP011253">
    <property type="protein sequence ID" value="AKC71431.1"/>
    <property type="molecule type" value="Genomic_DNA"/>
</dbReference>
<comment type="similarity">
    <text evidence="1">Belongs to the ABC transporter superfamily.</text>
</comment>
<dbReference type="InterPro" id="IPR003439">
    <property type="entry name" value="ABC_transporter-like_ATP-bd"/>
</dbReference>
<sequence length="292" mass="31860">MNLMQANAKLHIVEAVAARAPTPVTQPEAHAVLTGVMRYFNKPGERELFHALGPIDLTLLKGEFFSVVGPSGCGKSTLLDALAGLAKPSSGTVMFEGKPVRGVPDGVGVVFQEDASFPWLNVRDNISFGLRTAGVDGAEINRRVEYAMGFMGLRDFAKAYPAQLSGGMRQRVCIARTLVIQPRLILLDEPFGALDQQTRLLMGDELLRLWRETSATVLLITHALDEAAMLSDRVGVMSSRPGLFIDIVETGWSRERDSQVVSTPRFGEITSRLWEKLRIESLKVMGADGAAH</sequence>